<dbReference type="InterPro" id="IPR000801">
    <property type="entry name" value="Esterase-like"/>
</dbReference>
<dbReference type="Gene3D" id="3.40.50.1820">
    <property type="entry name" value="alpha/beta hydrolase"/>
    <property type="match status" value="1"/>
</dbReference>
<comment type="similarity">
    <text evidence="4">Belongs to the Fes family.</text>
</comment>
<dbReference type="EMBL" id="CP001618">
    <property type="protein sequence ID" value="ACQ78404.1"/>
    <property type="molecule type" value="Genomic_DNA"/>
</dbReference>
<evidence type="ECO:0000256" key="5">
    <source>
        <dbReference type="SAM" id="MobiDB-lite"/>
    </source>
</evidence>
<dbReference type="AlphaFoldDB" id="C5BVG4"/>
<evidence type="ECO:0000256" key="2">
    <source>
        <dbReference type="ARBA" id="ARBA00022490"/>
    </source>
</evidence>
<dbReference type="InterPro" id="IPR029058">
    <property type="entry name" value="AB_hydrolase_fold"/>
</dbReference>
<dbReference type="Proteomes" id="UP000007962">
    <property type="component" value="Chromosome"/>
</dbReference>
<name>C5BVG4_BEUC1</name>
<evidence type="ECO:0000256" key="4">
    <source>
        <dbReference type="ARBA" id="ARBA00024201"/>
    </source>
</evidence>
<dbReference type="OrthoDB" id="9775130at2"/>
<dbReference type="InterPro" id="IPR021764">
    <property type="entry name" value="Enterochelin_esterase_N"/>
</dbReference>
<dbReference type="HOGENOM" id="CLU_024314_3_0_11"/>
<evidence type="ECO:0000256" key="1">
    <source>
        <dbReference type="ARBA" id="ARBA00004496"/>
    </source>
</evidence>
<dbReference type="InterPro" id="IPR013783">
    <property type="entry name" value="Ig-like_fold"/>
</dbReference>
<gene>
    <name evidence="7" type="ordered locus">Bcav_0139</name>
</gene>
<dbReference type="KEGG" id="bcv:Bcav_0139"/>
<evidence type="ECO:0000256" key="3">
    <source>
        <dbReference type="ARBA" id="ARBA00022801"/>
    </source>
</evidence>
<evidence type="ECO:0000313" key="8">
    <source>
        <dbReference type="Proteomes" id="UP000007962"/>
    </source>
</evidence>
<keyword evidence="8" id="KW-1185">Reference proteome</keyword>
<dbReference type="eggNOG" id="COG2382">
    <property type="taxonomic scope" value="Bacteria"/>
</dbReference>
<dbReference type="SUPFAM" id="SSF53474">
    <property type="entry name" value="alpha/beta-Hydrolases"/>
    <property type="match status" value="1"/>
</dbReference>
<dbReference type="GO" id="GO:0005737">
    <property type="term" value="C:cytoplasm"/>
    <property type="evidence" value="ECO:0007669"/>
    <property type="project" value="UniProtKB-SubCell"/>
</dbReference>
<comment type="subcellular location">
    <subcellularLocation>
        <location evidence="1">Cytoplasm</location>
    </subcellularLocation>
</comment>
<dbReference type="SUPFAM" id="SSF81296">
    <property type="entry name" value="E set domains"/>
    <property type="match status" value="1"/>
</dbReference>
<dbReference type="PANTHER" id="PTHR48098:SF3">
    <property type="entry name" value="IRON(III) ENTEROBACTIN ESTERASE"/>
    <property type="match status" value="1"/>
</dbReference>
<organism evidence="7 8">
    <name type="scientific">Beutenbergia cavernae (strain ATCC BAA-8 / DSM 12333 / CCUG 43141 / JCM 11478 / NBRC 16432 / NCIMB 13614 / HKI 0122)</name>
    <dbReference type="NCBI Taxonomy" id="471853"/>
    <lineage>
        <taxon>Bacteria</taxon>
        <taxon>Bacillati</taxon>
        <taxon>Actinomycetota</taxon>
        <taxon>Actinomycetes</taxon>
        <taxon>Micrococcales</taxon>
        <taxon>Beutenbergiaceae</taxon>
        <taxon>Beutenbergia</taxon>
    </lineage>
</organism>
<dbReference type="GO" id="GO:0008849">
    <property type="term" value="F:enterochelin esterase activity"/>
    <property type="evidence" value="ECO:0007669"/>
    <property type="project" value="InterPro"/>
</dbReference>
<proteinExistence type="inferred from homology"/>
<dbReference type="STRING" id="471853.Bcav_0139"/>
<keyword evidence="2" id="KW-0963">Cytoplasm</keyword>
<dbReference type="Pfam" id="PF11806">
    <property type="entry name" value="Enterochelin_N"/>
    <property type="match status" value="1"/>
</dbReference>
<dbReference type="InterPro" id="IPR050583">
    <property type="entry name" value="Mycobacterial_A85_antigen"/>
</dbReference>
<dbReference type="GO" id="GO:0005506">
    <property type="term" value="F:iron ion binding"/>
    <property type="evidence" value="ECO:0007669"/>
    <property type="project" value="InterPro"/>
</dbReference>
<sequence>MSAPVSARPAWLDALAAAPDRVRAVREFWDSGGETPVVGRTVERDGRAWCEVTFVWRQQSTDRSSVEVMVHVNGVTDAHRSDVTPALLERLPGTDLWHRSWWLPADGTWGYRFVEAPSIPRDAGATRDGWLAMHRAGRVDPGNPRRQPPAPGDGSSVLVLPGAYQHPAWSPTPDPVATPDRWDVPDVDGRLRTVRRWAPPGRSSGRRLLVLFDGEQWSALGLLDAVARAGLDVEVLLLDSHGQERRAADLPRPDRAATIVAAALARRAAETGQPIDAARVVVAGQSFGGLAAAAVALARPDLARTAVVQSGSFWYADGSEPRRDNPVPGDLVRALRAGTFGRPSARFVVQVGTHEGTMLEQARHFSDACRDAGARVSLDVVTGGHDYAWWKHHLLRALTDVTGG</sequence>
<accession>C5BVG4</accession>
<dbReference type="Pfam" id="PF00756">
    <property type="entry name" value="Esterase"/>
    <property type="match status" value="1"/>
</dbReference>
<dbReference type="ESTHER" id="beuc1-c5bvg4">
    <property type="family name" value="A85-IroE-IroD-Fes-Yiel"/>
</dbReference>
<evidence type="ECO:0000259" key="6">
    <source>
        <dbReference type="Pfam" id="PF11806"/>
    </source>
</evidence>
<dbReference type="InterPro" id="IPR014756">
    <property type="entry name" value="Ig_E-set"/>
</dbReference>
<feature type="region of interest" description="Disordered" evidence="5">
    <location>
        <begin position="135"/>
        <end position="158"/>
    </location>
</feature>
<dbReference type="RefSeq" id="WP_012725184.1">
    <property type="nucleotide sequence ID" value="NC_012669.1"/>
</dbReference>
<feature type="domain" description="Enterochelin esterase N-terminal" evidence="6">
    <location>
        <begin position="51"/>
        <end position="169"/>
    </location>
</feature>
<keyword evidence="3" id="KW-0378">Hydrolase</keyword>
<evidence type="ECO:0000313" key="7">
    <source>
        <dbReference type="EMBL" id="ACQ78404.1"/>
    </source>
</evidence>
<protein>
    <submittedName>
        <fullName evidence="7">Putative esterase</fullName>
    </submittedName>
</protein>
<dbReference type="GO" id="GO:0006826">
    <property type="term" value="P:iron ion transport"/>
    <property type="evidence" value="ECO:0007669"/>
    <property type="project" value="InterPro"/>
</dbReference>
<dbReference type="GO" id="GO:0005975">
    <property type="term" value="P:carbohydrate metabolic process"/>
    <property type="evidence" value="ECO:0007669"/>
    <property type="project" value="UniProtKB-ARBA"/>
</dbReference>
<reference evidence="7 8" key="1">
    <citation type="journal article" date="2009" name="Stand. Genomic Sci.">
        <title>Complete genome sequence of Beutenbergia cavernae type strain (HKI 0122).</title>
        <authorList>
            <person name="Land M."/>
            <person name="Pukall R."/>
            <person name="Abt B."/>
            <person name="Goker M."/>
            <person name="Rohde M."/>
            <person name="Glavina Del Rio T."/>
            <person name="Tice H."/>
            <person name="Copeland A."/>
            <person name="Cheng J.F."/>
            <person name="Lucas S."/>
            <person name="Chen F."/>
            <person name="Nolan M."/>
            <person name="Bruce D."/>
            <person name="Goodwin L."/>
            <person name="Pitluck S."/>
            <person name="Ivanova N."/>
            <person name="Mavromatis K."/>
            <person name="Ovchinnikova G."/>
            <person name="Pati A."/>
            <person name="Chen A."/>
            <person name="Palaniappan K."/>
            <person name="Hauser L."/>
            <person name="Chang Y.J."/>
            <person name="Jefferies C.C."/>
            <person name="Saunders E."/>
            <person name="Brettin T."/>
            <person name="Detter J.C."/>
            <person name="Han C."/>
            <person name="Chain P."/>
            <person name="Bristow J."/>
            <person name="Eisen J.A."/>
            <person name="Markowitz V."/>
            <person name="Hugenholtz P."/>
            <person name="Kyrpides N.C."/>
            <person name="Klenk H.P."/>
            <person name="Lapidus A."/>
        </authorList>
    </citation>
    <scope>NUCLEOTIDE SEQUENCE [LARGE SCALE GENOMIC DNA]</scope>
    <source>
        <strain evidence="8">ATCC BAA-8 / DSM 12333 / NBRC 16432</strain>
    </source>
</reference>
<dbReference type="PANTHER" id="PTHR48098">
    <property type="entry name" value="ENTEROCHELIN ESTERASE-RELATED"/>
    <property type="match status" value="1"/>
</dbReference>
<dbReference type="Gene3D" id="2.60.40.10">
    <property type="entry name" value="Immunoglobulins"/>
    <property type="match status" value="1"/>
</dbReference>